<reference evidence="1 2" key="1">
    <citation type="submission" date="2024-06" db="EMBL/GenBank/DDBJ databases">
        <title>Sorghum-associated microbial communities from plants grown in Nebraska, USA.</title>
        <authorList>
            <person name="Schachtman D."/>
        </authorList>
    </citation>
    <scope>NUCLEOTIDE SEQUENCE [LARGE SCALE GENOMIC DNA]</scope>
    <source>
        <strain evidence="1 2">1288</strain>
    </source>
</reference>
<gene>
    <name evidence="1" type="ORF">ABIC55_002901</name>
</gene>
<evidence type="ECO:0000313" key="1">
    <source>
        <dbReference type="EMBL" id="MET3657804.1"/>
    </source>
</evidence>
<protein>
    <submittedName>
        <fullName evidence="1">Phage-associated protein</fullName>
    </submittedName>
</protein>
<accession>A0ABV2K9Q2</accession>
<dbReference type="RefSeq" id="WP_354313530.1">
    <property type="nucleotide sequence ID" value="NZ_JBEPME010000004.1"/>
</dbReference>
<keyword evidence="2" id="KW-1185">Reference proteome</keyword>
<proteinExistence type="predicted"/>
<comment type="caution">
    <text evidence="1">The sequence shown here is derived from an EMBL/GenBank/DDBJ whole genome shotgun (WGS) entry which is preliminary data.</text>
</comment>
<sequence length="143" mass="16715">MGMREFADHVVSVSNEFADGVTNLQLQKVMYFALGNYISARGIDDVVIDIYDEAFEAWPYGPVVRSEYFRNRSFGRYNIRRAGQPFAMYDNLNDFILHALEEDINDLVEESHLHNTWLINKEAILRHELVEYNLEDIVDDFSD</sequence>
<dbReference type="EMBL" id="JBEPME010000004">
    <property type="protein sequence ID" value="MET3657804.1"/>
    <property type="molecule type" value="Genomic_DNA"/>
</dbReference>
<dbReference type="Proteomes" id="UP001549104">
    <property type="component" value="Unassembled WGS sequence"/>
</dbReference>
<organism evidence="1 2">
    <name type="scientific">Sporosarcina psychrophila</name>
    <name type="common">Bacillus psychrophilus</name>
    <dbReference type="NCBI Taxonomy" id="1476"/>
    <lineage>
        <taxon>Bacteria</taxon>
        <taxon>Bacillati</taxon>
        <taxon>Bacillota</taxon>
        <taxon>Bacilli</taxon>
        <taxon>Bacillales</taxon>
        <taxon>Caryophanaceae</taxon>
        <taxon>Sporosarcina</taxon>
    </lineage>
</organism>
<name>A0ABV2K9Q2_SPOPS</name>
<evidence type="ECO:0000313" key="2">
    <source>
        <dbReference type="Proteomes" id="UP001549104"/>
    </source>
</evidence>